<dbReference type="Pfam" id="PF13439">
    <property type="entry name" value="Glyco_transf_4"/>
    <property type="match status" value="1"/>
</dbReference>
<feature type="domain" description="Glycosyl transferase family 1" evidence="1">
    <location>
        <begin position="196"/>
        <end position="323"/>
    </location>
</feature>
<dbReference type="InterPro" id="IPR028098">
    <property type="entry name" value="Glyco_trans_4-like_N"/>
</dbReference>
<dbReference type="Proteomes" id="UP000659630">
    <property type="component" value="Unassembled WGS sequence"/>
</dbReference>
<evidence type="ECO:0000313" key="4">
    <source>
        <dbReference type="Proteomes" id="UP000659630"/>
    </source>
</evidence>
<comment type="caution">
    <text evidence="3">The sequence shown here is derived from an EMBL/GenBank/DDBJ whole genome shotgun (WGS) entry which is preliminary data.</text>
</comment>
<dbReference type="SUPFAM" id="SSF53756">
    <property type="entry name" value="UDP-Glycosyltransferase/glycogen phosphorylase"/>
    <property type="match status" value="1"/>
</dbReference>
<dbReference type="GO" id="GO:0016757">
    <property type="term" value="F:glycosyltransferase activity"/>
    <property type="evidence" value="ECO:0007669"/>
    <property type="project" value="InterPro"/>
</dbReference>
<accession>A0A923I6Y3</accession>
<reference evidence="3" key="1">
    <citation type="submission" date="2020-08" db="EMBL/GenBank/DDBJ databases">
        <title>Genome public.</title>
        <authorList>
            <person name="Liu C."/>
            <person name="Sun Q."/>
        </authorList>
    </citation>
    <scope>NUCLEOTIDE SEQUENCE</scope>
    <source>
        <strain evidence="3">BX8</strain>
    </source>
</reference>
<keyword evidence="4" id="KW-1185">Reference proteome</keyword>
<proteinExistence type="predicted"/>
<dbReference type="PANTHER" id="PTHR12526">
    <property type="entry name" value="GLYCOSYLTRANSFERASE"/>
    <property type="match status" value="1"/>
</dbReference>
<evidence type="ECO:0000313" key="3">
    <source>
        <dbReference type="EMBL" id="MBC5581416.1"/>
    </source>
</evidence>
<organism evidence="3 4">
    <name type="scientific">Anaerofilum hominis</name>
    <dbReference type="NCBI Taxonomy" id="2763016"/>
    <lineage>
        <taxon>Bacteria</taxon>
        <taxon>Bacillati</taxon>
        <taxon>Bacillota</taxon>
        <taxon>Clostridia</taxon>
        <taxon>Eubacteriales</taxon>
        <taxon>Oscillospiraceae</taxon>
        <taxon>Anaerofilum</taxon>
    </lineage>
</organism>
<evidence type="ECO:0000259" key="1">
    <source>
        <dbReference type="Pfam" id="PF00534"/>
    </source>
</evidence>
<protein>
    <submittedName>
        <fullName evidence="3">Glycosyltransferase family 4 protein</fullName>
    </submittedName>
</protein>
<dbReference type="Gene3D" id="3.40.50.2000">
    <property type="entry name" value="Glycogen Phosphorylase B"/>
    <property type="match status" value="2"/>
</dbReference>
<name>A0A923I6Y3_9FIRM</name>
<dbReference type="Pfam" id="PF00534">
    <property type="entry name" value="Glycos_transf_1"/>
    <property type="match status" value="1"/>
</dbReference>
<sequence>MVHTLFKIYWMFRFRFRFFLHQKQGHKNVALVVNSFDKGGLEQVVLNLYLGYKKNGWNAYILSQSRNIGQMAEKLLDLRDIYIFDEKEDEFIRFCWEKSIDTLHYHYNTYMLMGARKMGFKVIYTMHNVYTWMSLPEIRAYSYKLTAAHKIVPVSSFVEQYYLTRTQAPRNNIHTILNGVDFHELDSKSGILPVTRQSLGFKKSDVIVAEIASFHHVKHQIGLIGVMEALQKDYPEIKLLLVGNKGDINYYKEFEHILKSSSAKNSIKIIPYFDHKYMGRFLREVVDIFTLPTLQEGCSNAVLEALYCAKPMILTDVGNAGDIKDVAACIVVPPAYPNIVDLTQEDVLNIAGCKRNLNTDALVKAFIDMTENLDEYNKKAQTVAQNASVYSTEHMVEQYIELIQKMNRKER</sequence>
<dbReference type="PANTHER" id="PTHR12526:SF630">
    <property type="entry name" value="GLYCOSYLTRANSFERASE"/>
    <property type="match status" value="1"/>
</dbReference>
<dbReference type="AlphaFoldDB" id="A0A923I6Y3"/>
<evidence type="ECO:0000259" key="2">
    <source>
        <dbReference type="Pfam" id="PF13439"/>
    </source>
</evidence>
<feature type="domain" description="Glycosyltransferase subfamily 4-like N-terminal" evidence="2">
    <location>
        <begin position="39"/>
        <end position="182"/>
    </location>
</feature>
<dbReference type="EMBL" id="JACONZ010000002">
    <property type="protein sequence ID" value="MBC5581416.1"/>
    <property type="molecule type" value="Genomic_DNA"/>
</dbReference>
<dbReference type="CDD" id="cd03801">
    <property type="entry name" value="GT4_PimA-like"/>
    <property type="match status" value="1"/>
</dbReference>
<dbReference type="InterPro" id="IPR001296">
    <property type="entry name" value="Glyco_trans_1"/>
</dbReference>
<dbReference type="RefSeq" id="WP_186887770.1">
    <property type="nucleotide sequence ID" value="NZ_JACONZ010000002.1"/>
</dbReference>
<gene>
    <name evidence="3" type="ORF">H8S23_07820</name>
</gene>